<dbReference type="GO" id="GO:0000139">
    <property type="term" value="C:Golgi membrane"/>
    <property type="evidence" value="ECO:0007669"/>
    <property type="project" value="GOC"/>
</dbReference>
<dbReference type="EMBL" id="CAJZBQ010000029">
    <property type="protein sequence ID" value="CAG9321917.1"/>
    <property type="molecule type" value="Genomic_DNA"/>
</dbReference>
<evidence type="ECO:0000256" key="4">
    <source>
        <dbReference type="ARBA" id="ARBA00022833"/>
    </source>
</evidence>
<comment type="caution">
    <text evidence="7">The sequence shown here is derived from an EMBL/GenBank/DDBJ whole genome shotgun (WGS) entry which is preliminary data.</text>
</comment>
<dbReference type="GO" id="GO:0048205">
    <property type="term" value="P:COPI coating of Golgi vesicle"/>
    <property type="evidence" value="ECO:0007669"/>
    <property type="project" value="TreeGrafter"/>
</dbReference>
<evidence type="ECO:0000259" key="6">
    <source>
        <dbReference type="PROSITE" id="PS50115"/>
    </source>
</evidence>
<keyword evidence="3 5" id="KW-0863">Zinc-finger</keyword>
<organism evidence="7 8">
    <name type="scientific">Blepharisma stoltei</name>
    <dbReference type="NCBI Taxonomy" id="1481888"/>
    <lineage>
        <taxon>Eukaryota</taxon>
        <taxon>Sar</taxon>
        <taxon>Alveolata</taxon>
        <taxon>Ciliophora</taxon>
        <taxon>Postciliodesmatophora</taxon>
        <taxon>Heterotrichea</taxon>
        <taxon>Heterotrichida</taxon>
        <taxon>Blepharismidae</taxon>
        <taxon>Blepharisma</taxon>
    </lineage>
</organism>
<evidence type="ECO:0000256" key="5">
    <source>
        <dbReference type="PROSITE-ProRule" id="PRU00288"/>
    </source>
</evidence>
<dbReference type="AlphaFoldDB" id="A0AAU9JCA6"/>
<dbReference type="GO" id="GO:0008270">
    <property type="term" value="F:zinc ion binding"/>
    <property type="evidence" value="ECO:0007669"/>
    <property type="project" value="UniProtKB-KW"/>
</dbReference>
<keyword evidence="1" id="KW-0343">GTPase activation</keyword>
<dbReference type="PANTHER" id="PTHR45686">
    <property type="entry name" value="ADP-RIBOSYLATION FACTOR GTPASE ACTIVATING PROTEIN 3, ISOFORM H-RELATED"/>
    <property type="match status" value="1"/>
</dbReference>
<dbReference type="PRINTS" id="PR00405">
    <property type="entry name" value="REVINTRACTNG"/>
</dbReference>
<evidence type="ECO:0000256" key="1">
    <source>
        <dbReference type="ARBA" id="ARBA00022468"/>
    </source>
</evidence>
<evidence type="ECO:0000256" key="3">
    <source>
        <dbReference type="ARBA" id="ARBA00022771"/>
    </source>
</evidence>
<keyword evidence="8" id="KW-1185">Reference proteome</keyword>
<dbReference type="PROSITE" id="PS50115">
    <property type="entry name" value="ARFGAP"/>
    <property type="match status" value="1"/>
</dbReference>
<proteinExistence type="predicted"/>
<dbReference type="InterPro" id="IPR038508">
    <property type="entry name" value="ArfGAP_dom_sf"/>
</dbReference>
<dbReference type="SUPFAM" id="SSF57863">
    <property type="entry name" value="ArfGap/RecO-like zinc finger"/>
    <property type="match status" value="1"/>
</dbReference>
<name>A0AAU9JCA6_9CILI</name>
<protein>
    <recommendedName>
        <fullName evidence="6">Arf-GAP domain-containing protein</fullName>
    </recommendedName>
</protein>
<evidence type="ECO:0000313" key="8">
    <source>
        <dbReference type="Proteomes" id="UP001162131"/>
    </source>
</evidence>
<dbReference type="GO" id="GO:0005096">
    <property type="term" value="F:GTPase activator activity"/>
    <property type="evidence" value="ECO:0007669"/>
    <property type="project" value="UniProtKB-KW"/>
</dbReference>
<gene>
    <name evidence="7" type="ORF">BSTOLATCC_MIC29822</name>
</gene>
<feature type="domain" description="Arf-GAP" evidence="6">
    <location>
        <begin position="9"/>
        <end position="89"/>
    </location>
</feature>
<dbReference type="Proteomes" id="UP001162131">
    <property type="component" value="Unassembled WGS sequence"/>
</dbReference>
<dbReference type="InterPro" id="IPR037278">
    <property type="entry name" value="ARFGAP/RecO"/>
</dbReference>
<dbReference type="PANTHER" id="PTHR45686:SF4">
    <property type="entry name" value="ADP-RIBOSYLATION FACTOR GTPASE ACTIVATING PROTEIN 3, ISOFORM H"/>
    <property type="match status" value="1"/>
</dbReference>
<dbReference type="Gene3D" id="1.10.220.150">
    <property type="entry name" value="Arf GTPase activating protein"/>
    <property type="match status" value="1"/>
</dbReference>
<evidence type="ECO:0000313" key="7">
    <source>
        <dbReference type="EMBL" id="CAG9321917.1"/>
    </source>
</evidence>
<dbReference type="SMART" id="SM00105">
    <property type="entry name" value="ArfGap"/>
    <property type="match status" value="1"/>
</dbReference>
<accession>A0AAU9JCA6</accession>
<keyword evidence="4" id="KW-0862">Zinc</keyword>
<reference evidence="7" key="1">
    <citation type="submission" date="2021-09" db="EMBL/GenBank/DDBJ databases">
        <authorList>
            <consortium name="AG Swart"/>
            <person name="Singh M."/>
            <person name="Singh A."/>
            <person name="Seah K."/>
            <person name="Emmerich C."/>
        </authorList>
    </citation>
    <scope>NUCLEOTIDE SEQUENCE</scope>
    <source>
        <strain evidence="7">ATCC30299</strain>
    </source>
</reference>
<dbReference type="InterPro" id="IPR001164">
    <property type="entry name" value="ArfGAP_dom"/>
</dbReference>
<keyword evidence="2" id="KW-0479">Metal-binding</keyword>
<sequence>MSQSSDVKLHVFSKLFEGPDNQVCFDCNMPGPTSCSYNHGIFLCSKCADSHRVLLPEISKIKLIVEEPWSYKELKLLISGGNSTLREFLTYYEISPDTPINVKYRTKAMDYYRKMLDTVSDRRTYEIPFPAKNIGSEVIKEEEFKEQKRLPDIQDLECMPNPQEEKFLMGTETASAGILSSMFSKVVELGSSAKEKVEEIGQSKAVKSVESATQSAVESIGEGVSMLVGKVKGAVYGQKGMSESEASKGGYLDVALNNRHSYENIDSNPLVRLRKGEIMDLIGQHEGQKEAIGFTQGTSGTSSLVS</sequence>
<evidence type="ECO:0000256" key="2">
    <source>
        <dbReference type="ARBA" id="ARBA00022723"/>
    </source>
</evidence>
<dbReference type="Pfam" id="PF01412">
    <property type="entry name" value="ArfGap"/>
    <property type="match status" value="1"/>
</dbReference>